<dbReference type="RefSeq" id="WP_055738053.1">
    <property type="nucleotide sequence ID" value="NZ_JAAIWL010000007.1"/>
</dbReference>
<dbReference type="GO" id="GO:0003700">
    <property type="term" value="F:DNA-binding transcription factor activity"/>
    <property type="evidence" value="ECO:0007669"/>
    <property type="project" value="InterPro"/>
</dbReference>
<dbReference type="PRINTS" id="PR00039">
    <property type="entry name" value="HTHLYSR"/>
</dbReference>
<feature type="domain" description="HTH lysR-type" evidence="5">
    <location>
        <begin position="1"/>
        <end position="58"/>
    </location>
</feature>
<dbReference type="Pfam" id="PF00126">
    <property type="entry name" value="HTH_1"/>
    <property type="match status" value="1"/>
</dbReference>
<dbReference type="SUPFAM" id="SSF46785">
    <property type="entry name" value="Winged helix' DNA-binding domain"/>
    <property type="match status" value="1"/>
</dbReference>
<comment type="caution">
    <text evidence="6">The sequence shown here is derived from an EMBL/GenBank/DDBJ whole genome shotgun (WGS) entry which is preliminary data.</text>
</comment>
<dbReference type="GO" id="GO:0003677">
    <property type="term" value="F:DNA binding"/>
    <property type="evidence" value="ECO:0007669"/>
    <property type="project" value="UniProtKB-KW"/>
</dbReference>
<dbReference type="FunFam" id="1.10.10.10:FF:000001">
    <property type="entry name" value="LysR family transcriptional regulator"/>
    <property type="match status" value="1"/>
</dbReference>
<dbReference type="AlphaFoldDB" id="A0A0Q3WV41"/>
<dbReference type="Gene3D" id="3.40.190.290">
    <property type="match status" value="1"/>
</dbReference>
<dbReference type="InterPro" id="IPR005119">
    <property type="entry name" value="LysR_subst-bd"/>
</dbReference>
<gene>
    <name evidence="6" type="ORF">AN964_01650</name>
</gene>
<dbReference type="InterPro" id="IPR050950">
    <property type="entry name" value="HTH-type_LysR_regulators"/>
</dbReference>
<evidence type="ECO:0000313" key="6">
    <source>
        <dbReference type="EMBL" id="KQL52372.1"/>
    </source>
</evidence>
<evidence type="ECO:0000259" key="5">
    <source>
        <dbReference type="PROSITE" id="PS50931"/>
    </source>
</evidence>
<dbReference type="GO" id="GO:0005829">
    <property type="term" value="C:cytosol"/>
    <property type="evidence" value="ECO:0007669"/>
    <property type="project" value="TreeGrafter"/>
</dbReference>
<keyword evidence="2" id="KW-0805">Transcription regulation</keyword>
<protein>
    <submittedName>
        <fullName evidence="6">LysR family transcriptional regulator</fullName>
    </submittedName>
</protein>
<dbReference type="InterPro" id="IPR036388">
    <property type="entry name" value="WH-like_DNA-bd_sf"/>
</dbReference>
<keyword evidence="3" id="KW-0238">DNA-binding</keyword>
<dbReference type="InterPro" id="IPR000847">
    <property type="entry name" value="LysR_HTH_N"/>
</dbReference>
<dbReference type="PANTHER" id="PTHR30419">
    <property type="entry name" value="HTH-TYPE TRANSCRIPTIONAL REGULATOR YBHD"/>
    <property type="match status" value="1"/>
</dbReference>
<comment type="similarity">
    <text evidence="1">Belongs to the LysR transcriptional regulatory family.</text>
</comment>
<dbReference type="InterPro" id="IPR036390">
    <property type="entry name" value="WH_DNA-bd_sf"/>
</dbReference>
<reference evidence="6 7" key="1">
    <citation type="submission" date="2015-09" db="EMBL/GenBank/DDBJ databases">
        <title>Genome sequencing project for genomic taxonomy and phylogenomics of Bacillus-like bacteria.</title>
        <authorList>
            <person name="Liu B."/>
            <person name="Wang J."/>
            <person name="Zhu Y."/>
            <person name="Liu G."/>
            <person name="Chen Q."/>
            <person name="Chen Z."/>
            <person name="Lan J."/>
            <person name="Che J."/>
            <person name="Ge C."/>
            <person name="Shi H."/>
            <person name="Pan Z."/>
            <person name="Liu X."/>
        </authorList>
    </citation>
    <scope>NUCLEOTIDE SEQUENCE [LARGE SCALE GENOMIC DNA]</scope>
    <source>
        <strain evidence="6 7">LMG 18435</strain>
    </source>
</reference>
<sequence>MDIQHLQYFVAVATQGNFTKAAQQLYVTQPTISKMVKSIEEELGVTLFDRSGKQVKLTDAGKILLGQAQNIIKSFENLSSELDDLVELKTGSIQIGLPPMTGSRFFPRVIQEFHKQYPRITVHLFEDGAKKIESDVGNGILDLGVVVLPTKNDIFHTFSFVKEQLMLLTHPTNPLSKREVALLKDLEHEDFILFRKDFALHDRIITECVRTGFQPHIIYESSQWDFISEMVAANLGIALLPETVCRHLDQNRVSIIPLKDPVIPWELGIIWRKDRYLSFAAREWLRFTKEFMERERNQYKA</sequence>
<dbReference type="CDD" id="cd08438">
    <property type="entry name" value="PBP2_CidR"/>
    <property type="match status" value="1"/>
</dbReference>
<dbReference type="Gene3D" id="1.10.10.10">
    <property type="entry name" value="Winged helix-like DNA-binding domain superfamily/Winged helix DNA-binding domain"/>
    <property type="match status" value="1"/>
</dbReference>
<evidence type="ECO:0000313" key="7">
    <source>
        <dbReference type="Proteomes" id="UP000051888"/>
    </source>
</evidence>
<name>A0A0Q3WV41_9BACI</name>
<organism evidence="6 7">
    <name type="scientific">Heyndrickxia shackletonii</name>
    <dbReference type="NCBI Taxonomy" id="157838"/>
    <lineage>
        <taxon>Bacteria</taxon>
        <taxon>Bacillati</taxon>
        <taxon>Bacillota</taxon>
        <taxon>Bacilli</taxon>
        <taxon>Bacillales</taxon>
        <taxon>Bacillaceae</taxon>
        <taxon>Heyndrickxia</taxon>
    </lineage>
</organism>
<accession>A0A0Q3WV41</accession>
<keyword evidence="4" id="KW-0804">Transcription</keyword>
<evidence type="ECO:0000256" key="2">
    <source>
        <dbReference type="ARBA" id="ARBA00023015"/>
    </source>
</evidence>
<dbReference type="Proteomes" id="UP000051888">
    <property type="component" value="Unassembled WGS sequence"/>
</dbReference>
<proteinExistence type="inferred from homology"/>
<dbReference type="NCBIfam" id="NF047520">
    <property type="entry name" value="trans_act_CidR"/>
    <property type="match status" value="1"/>
</dbReference>
<keyword evidence="7" id="KW-1185">Reference proteome</keyword>
<dbReference type="STRING" id="157838.AN964_01650"/>
<dbReference type="OrthoDB" id="9803735at2"/>
<evidence type="ECO:0000256" key="4">
    <source>
        <dbReference type="ARBA" id="ARBA00023163"/>
    </source>
</evidence>
<dbReference type="PROSITE" id="PS50931">
    <property type="entry name" value="HTH_LYSR"/>
    <property type="match status" value="1"/>
</dbReference>
<dbReference type="PANTHER" id="PTHR30419:SF8">
    <property type="entry name" value="NITROGEN ASSIMILATION TRANSCRIPTIONAL ACTIVATOR-RELATED"/>
    <property type="match status" value="1"/>
</dbReference>
<dbReference type="SUPFAM" id="SSF53850">
    <property type="entry name" value="Periplasmic binding protein-like II"/>
    <property type="match status" value="1"/>
</dbReference>
<dbReference type="Pfam" id="PF03466">
    <property type="entry name" value="LysR_substrate"/>
    <property type="match status" value="1"/>
</dbReference>
<dbReference type="PATRIC" id="fig|157838.3.peg.367"/>
<evidence type="ECO:0000256" key="1">
    <source>
        <dbReference type="ARBA" id="ARBA00009437"/>
    </source>
</evidence>
<evidence type="ECO:0000256" key="3">
    <source>
        <dbReference type="ARBA" id="ARBA00023125"/>
    </source>
</evidence>
<dbReference type="EMBL" id="LJJC01000004">
    <property type="protein sequence ID" value="KQL52372.1"/>
    <property type="molecule type" value="Genomic_DNA"/>
</dbReference>